<evidence type="ECO:0000256" key="5">
    <source>
        <dbReference type="ARBA" id="ARBA00022692"/>
    </source>
</evidence>
<accession>A0A947GB74</accession>
<comment type="caution">
    <text evidence="11">The sequence shown here is derived from an EMBL/GenBank/DDBJ whole genome shotgun (WGS) entry which is preliminary data.</text>
</comment>
<protein>
    <recommendedName>
        <fullName evidence="9">TRAP transporter small permease protein</fullName>
    </recommendedName>
</protein>
<dbReference type="Proteomes" id="UP000766595">
    <property type="component" value="Unassembled WGS sequence"/>
</dbReference>
<feature type="transmembrane region" description="Helical" evidence="9">
    <location>
        <begin position="43"/>
        <end position="61"/>
    </location>
</feature>
<evidence type="ECO:0000256" key="7">
    <source>
        <dbReference type="ARBA" id="ARBA00023136"/>
    </source>
</evidence>
<evidence type="ECO:0000313" key="11">
    <source>
        <dbReference type="EMBL" id="MBT9288377.1"/>
    </source>
</evidence>
<evidence type="ECO:0000256" key="4">
    <source>
        <dbReference type="ARBA" id="ARBA00022519"/>
    </source>
</evidence>
<feature type="transmembrane region" description="Helical" evidence="9">
    <location>
        <begin position="82"/>
        <end position="103"/>
    </location>
</feature>
<feature type="domain" description="Tripartite ATP-independent periplasmic transporters DctQ component" evidence="10">
    <location>
        <begin position="19"/>
        <end position="147"/>
    </location>
</feature>
<gene>
    <name evidence="11" type="ORF">KL771_02875</name>
</gene>
<comment type="subcellular location">
    <subcellularLocation>
        <location evidence="1 9">Cell inner membrane</location>
        <topology evidence="1 9">Multi-pass membrane protein</topology>
    </subcellularLocation>
</comment>
<evidence type="ECO:0000313" key="12">
    <source>
        <dbReference type="Proteomes" id="UP000766595"/>
    </source>
</evidence>
<dbReference type="GO" id="GO:0005886">
    <property type="term" value="C:plasma membrane"/>
    <property type="evidence" value="ECO:0007669"/>
    <property type="project" value="UniProtKB-SubCell"/>
</dbReference>
<keyword evidence="7 9" id="KW-0472">Membrane</keyword>
<dbReference type="RefSeq" id="WP_261967044.1">
    <property type="nucleotide sequence ID" value="NZ_JAHHZF010000001.1"/>
</dbReference>
<feature type="transmembrane region" description="Helical" evidence="9">
    <location>
        <begin position="123"/>
        <end position="140"/>
    </location>
</feature>
<reference evidence="11 12" key="1">
    <citation type="submission" date="2021-06" db="EMBL/GenBank/DDBJ databases">
        <authorList>
            <person name="Grouzdev D.S."/>
            <person name="Koziaeva V."/>
        </authorList>
    </citation>
    <scope>NUCLEOTIDE SEQUENCE [LARGE SCALE GENOMIC DNA]</scope>
    <source>
        <strain evidence="11 12">22</strain>
    </source>
</reference>
<dbReference type="InterPro" id="IPR007387">
    <property type="entry name" value="TRAP_DctQ"/>
</dbReference>
<keyword evidence="2 9" id="KW-0813">Transport</keyword>
<comment type="similarity">
    <text evidence="8 9">Belongs to the TRAP transporter small permease family.</text>
</comment>
<dbReference type="AlphaFoldDB" id="A0A947GB74"/>
<dbReference type="GO" id="GO:0015740">
    <property type="term" value="P:C4-dicarboxylate transport"/>
    <property type="evidence" value="ECO:0007669"/>
    <property type="project" value="TreeGrafter"/>
</dbReference>
<evidence type="ECO:0000259" key="10">
    <source>
        <dbReference type="Pfam" id="PF04290"/>
    </source>
</evidence>
<evidence type="ECO:0000256" key="2">
    <source>
        <dbReference type="ARBA" id="ARBA00022448"/>
    </source>
</evidence>
<evidence type="ECO:0000256" key="6">
    <source>
        <dbReference type="ARBA" id="ARBA00022989"/>
    </source>
</evidence>
<keyword evidence="4 9" id="KW-0997">Cell inner membrane</keyword>
<keyword evidence="6 9" id="KW-1133">Transmembrane helix</keyword>
<proteinExistence type="inferred from homology"/>
<dbReference type="PANTHER" id="PTHR35011:SF11">
    <property type="entry name" value="TRAP TRANSPORTER SMALL PERMEASE PROTEIN"/>
    <property type="match status" value="1"/>
</dbReference>
<evidence type="ECO:0000256" key="1">
    <source>
        <dbReference type="ARBA" id="ARBA00004429"/>
    </source>
</evidence>
<dbReference type="GO" id="GO:0022857">
    <property type="term" value="F:transmembrane transporter activity"/>
    <property type="evidence" value="ECO:0007669"/>
    <property type="project" value="UniProtKB-UniRule"/>
</dbReference>
<dbReference type="Pfam" id="PF04290">
    <property type="entry name" value="DctQ"/>
    <property type="match status" value="1"/>
</dbReference>
<keyword evidence="12" id="KW-1185">Reference proteome</keyword>
<comment type="subunit">
    <text evidence="9">The complex comprises the extracytoplasmic solute receptor protein and the two transmembrane proteins.</text>
</comment>
<comment type="function">
    <text evidence="9">Part of the tripartite ATP-independent periplasmic (TRAP) transport system.</text>
</comment>
<evidence type="ECO:0000256" key="3">
    <source>
        <dbReference type="ARBA" id="ARBA00022475"/>
    </source>
</evidence>
<dbReference type="PANTHER" id="PTHR35011">
    <property type="entry name" value="2,3-DIKETO-L-GULONATE TRAP TRANSPORTER SMALL PERMEASE PROTEIN YIAM"/>
    <property type="match status" value="1"/>
</dbReference>
<name>A0A947GB74_9HYPH</name>
<feature type="transmembrane region" description="Helical" evidence="9">
    <location>
        <begin position="7"/>
        <end position="31"/>
    </location>
</feature>
<keyword evidence="5 9" id="KW-0812">Transmembrane</keyword>
<evidence type="ECO:0000256" key="9">
    <source>
        <dbReference type="RuleBase" id="RU369079"/>
    </source>
</evidence>
<keyword evidence="3" id="KW-1003">Cell membrane</keyword>
<sequence length="156" mass="16905">MTLVSIALRWVCGALLAALVAIVSVAVFYRYALNASLYWATEVPNFILVWMVFLGSVVAFHEKKHIAFDLVTSASPPPLRRALETVSTLTVIGFLGLMIHFGINLVASTMDSPSEALKIPQGWLYLCLPLSAGLMLASALQKLWVILTGRGTEVGT</sequence>
<organism evidence="11 12">
    <name type="scientific">Prosthecodimorpha staleyi</name>
    <dbReference type="NCBI Taxonomy" id="2840188"/>
    <lineage>
        <taxon>Bacteria</taxon>
        <taxon>Pseudomonadati</taxon>
        <taxon>Pseudomonadota</taxon>
        <taxon>Alphaproteobacteria</taxon>
        <taxon>Hyphomicrobiales</taxon>
        <taxon>Ancalomicrobiaceae</taxon>
        <taxon>Prosthecodimorpha</taxon>
    </lineage>
</organism>
<evidence type="ECO:0000256" key="8">
    <source>
        <dbReference type="ARBA" id="ARBA00038436"/>
    </source>
</evidence>
<dbReference type="EMBL" id="JAHHZF010000001">
    <property type="protein sequence ID" value="MBT9288377.1"/>
    <property type="molecule type" value="Genomic_DNA"/>
</dbReference>
<dbReference type="InterPro" id="IPR055348">
    <property type="entry name" value="DctQ"/>
</dbReference>